<evidence type="ECO:0000256" key="1">
    <source>
        <dbReference type="ARBA" id="ARBA00022679"/>
    </source>
</evidence>
<dbReference type="Pfam" id="PF08241">
    <property type="entry name" value="Methyltransf_11"/>
    <property type="match status" value="1"/>
</dbReference>
<reference evidence="4" key="1">
    <citation type="submission" date="2018-03" db="EMBL/GenBank/DDBJ databases">
        <authorList>
            <person name="Zecchin S."/>
        </authorList>
    </citation>
    <scope>NUCLEOTIDE SEQUENCE [LARGE SCALE GENOMIC DNA]</scope>
</reference>
<dbReference type="InterPro" id="IPR029063">
    <property type="entry name" value="SAM-dependent_MTases_sf"/>
</dbReference>
<evidence type="ECO:0000259" key="2">
    <source>
        <dbReference type="Pfam" id="PF08241"/>
    </source>
</evidence>
<dbReference type="PANTHER" id="PTHR43861">
    <property type="entry name" value="TRANS-ACONITATE 2-METHYLTRANSFERASE-RELATED"/>
    <property type="match status" value="1"/>
</dbReference>
<dbReference type="GO" id="GO:0004812">
    <property type="term" value="F:aminoacyl-tRNA ligase activity"/>
    <property type="evidence" value="ECO:0007669"/>
    <property type="project" value="UniProtKB-KW"/>
</dbReference>
<evidence type="ECO:0000313" key="4">
    <source>
        <dbReference type="Proteomes" id="UP000245125"/>
    </source>
</evidence>
<organism evidence="3 4">
    <name type="scientific">Candidatus Sulfobium mesophilum</name>
    <dbReference type="NCBI Taxonomy" id="2016548"/>
    <lineage>
        <taxon>Bacteria</taxon>
        <taxon>Pseudomonadati</taxon>
        <taxon>Nitrospirota</taxon>
        <taxon>Nitrospiria</taxon>
        <taxon>Nitrospirales</taxon>
        <taxon>Nitrospiraceae</taxon>
        <taxon>Candidatus Sulfobium</taxon>
    </lineage>
</organism>
<dbReference type="GO" id="GO:0008757">
    <property type="term" value="F:S-adenosylmethionine-dependent methyltransferase activity"/>
    <property type="evidence" value="ECO:0007669"/>
    <property type="project" value="InterPro"/>
</dbReference>
<dbReference type="Proteomes" id="UP000245125">
    <property type="component" value="Unassembled WGS sequence"/>
</dbReference>
<sequence>MMAKEGSEGMALLKKDLPSGRSLEQIRNHYEVERAIADSLKKADREERKAIYATMYDLLLEKVPDHPRLTMRESKELTARANHSKMNLVKRFLNKSAVFVEFAPGDCHFATKVSKRVRHVYGVDISDQRGKKHEARGNFELIVYDGHHIDLPDETADVVFSDQLIEHLHPEEVVDHFRLAARLLRKGGVYVFRTPHRFSGPHDISGYFSDESEGFHLKEWTYTELGEVLRMSDYNSWRGLFQVKGLCLEMPFIIFTMIEGMLKFLPRHWQRSLTPHVLRGIAIAAYV</sequence>
<keyword evidence="1" id="KW-0808">Transferase</keyword>
<dbReference type="EMBL" id="OUUY01000001">
    <property type="protein sequence ID" value="SPP99517.1"/>
    <property type="molecule type" value="Genomic_DNA"/>
</dbReference>
<evidence type="ECO:0000313" key="3">
    <source>
        <dbReference type="EMBL" id="SPP99517.1"/>
    </source>
</evidence>
<dbReference type="PANTHER" id="PTHR43861:SF3">
    <property type="entry name" value="PUTATIVE (AFU_ORTHOLOGUE AFUA_2G14390)-RELATED"/>
    <property type="match status" value="1"/>
</dbReference>
<gene>
    <name evidence="3" type="ORF">NBG4_10051</name>
</gene>
<accession>A0A2U3QDM8</accession>
<dbReference type="InterPro" id="IPR013216">
    <property type="entry name" value="Methyltransf_11"/>
</dbReference>
<name>A0A2U3QDM8_9BACT</name>
<keyword evidence="4" id="KW-1185">Reference proteome</keyword>
<keyword evidence="3" id="KW-0436">Ligase</keyword>
<dbReference type="Gene3D" id="3.40.50.150">
    <property type="entry name" value="Vaccinia Virus protein VP39"/>
    <property type="match status" value="1"/>
</dbReference>
<proteinExistence type="predicted"/>
<dbReference type="SUPFAM" id="SSF53335">
    <property type="entry name" value="S-adenosyl-L-methionine-dependent methyltransferases"/>
    <property type="match status" value="1"/>
</dbReference>
<dbReference type="CDD" id="cd02440">
    <property type="entry name" value="AdoMet_MTases"/>
    <property type="match status" value="1"/>
</dbReference>
<feature type="domain" description="Methyltransferase type 11" evidence="2">
    <location>
        <begin position="101"/>
        <end position="192"/>
    </location>
</feature>
<protein>
    <submittedName>
        <fullName evidence="3">Phenylalanyl-tRNA synthetase subunit alpha</fullName>
    </submittedName>
</protein>
<keyword evidence="3" id="KW-0030">Aminoacyl-tRNA synthetase</keyword>
<dbReference type="OrthoDB" id="9071885at2"/>
<dbReference type="AlphaFoldDB" id="A0A2U3QDM8"/>